<organism evidence="3 4">
    <name type="scientific">Persicimonas caeni</name>
    <dbReference type="NCBI Taxonomy" id="2292766"/>
    <lineage>
        <taxon>Bacteria</taxon>
        <taxon>Deltaproteobacteria</taxon>
        <taxon>Bradymonadales</taxon>
        <taxon>Bradymonadaceae</taxon>
        <taxon>Persicimonas</taxon>
    </lineage>
</organism>
<dbReference type="PROSITE" id="PS51257">
    <property type="entry name" value="PROKAR_LIPOPROTEIN"/>
    <property type="match status" value="1"/>
</dbReference>
<accession>A0A4Y6PQ49</accession>
<name>A0A4Y6PQ49_PERCE</name>
<feature type="region of interest" description="Disordered" evidence="1">
    <location>
        <begin position="313"/>
        <end position="358"/>
    </location>
</feature>
<protein>
    <submittedName>
        <fullName evidence="3">Uncharacterized protein</fullName>
    </submittedName>
</protein>
<dbReference type="OrthoDB" id="5490689at2"/>
<keyword evidence="2" id="KW-0732">Signal</keyword>
<dbReference type="Proteomes" id="UP000315995">
    <property type="component" value="Chromosome"/>
</dbReference>
<accession>A0A5B8Y103</accession>
<dbReference type="EMBL" id="CP041186">
    <property type="protein sequence ID" value="QDG50471.1"/>
    <property type="molecule type" value="Genomic_DNA"/>
</dbReference>
<gene>
    <name evidence="3" type="ORF">FIV42_06905</name>
</gene>
<dbReference type="RefSeq" id="WP_141196963.1">
    <property type="nucleotide sequence ID" value="NZ_CP041186.1"/>
</dbReference>
<reference evidence="3 4" key="1">
    <citation type="submission" date="2019-06" db="EMBL/GenBank/DDBJ databases">
        <title>Persicimonas caeni gen. nov., sp. nov., a predatory bacterium isolated from solar saltern.</title>
        <authorList>
            <person name="Wang S."/>
        </authorList>
    </citation>
    <scope>NUCLEOTIDE SEQUENCE [LARGE SCALE GENOMIC DNA]</scope>
    <source>
        <strain evidence="3 4">YN101</strain>
    </source>
</reference>
<keyword evidence="4" id="KW-1185">Reference proteome</keyword>
<feature type="chain" id="PRO_5030106224" evidence="2">
    <location>
        <begin position="29"/>
        <end position="358"/>
    </location>
</feature>
<evidence type="ECO:0000256" key="1">
    <source>
        <dbReference type="SAM" id="MobiDB-lite"/>
    </source>
</evidence>
<dbReference type="AlphaFoldDB" id="A0A4Y6PQ49"/>
<feature type="signal peptide" evidence="2">
    <location>
        <begin position="1"/>
        <end position="28"/>
    </location>
</feature>
<evidence type="ECO:0000313" key="3">
    <source>
        <dbReference type="EMBL" id="QDG50471.1"/>
    </source>
</evidence>
<evidence type="ECO:0000313" key="4">
    <source>
        <dbReference type="Proteomes" id="UP000315995"/>
    </source>
</evidence>
<proteinExistence type="predicted"/>
<evidence type="ECO:0000256" key="2">
    <source>
        <dbReference type="SAM" id="SignalP"/>
    </source>
</evidence>
<sequence>MMCSNKKSGQSLIWLVCIVALVAATACGDQSSTEQEETEEFRAALVSEGDIMLSYEGEEEGTRSSALNGEVSGIAALTAETVVKTNAFLGGHIGMMRAIVSLPPTTAEEDRRTWEGTHDGYFLRVEVERSDAPRGTRFDYSLTARPADDSAHEMLTIFDGHVVRIETRPHFDKQGWGIVRYHFDHANTLDPAQQIDGKVRLAFRRVGNVRQVRAHFVGVQTPRDPNFPDAAAYDYVLLPNRAGRMKWFAKADFNQDGGQPLEGIAVHSYWRGDLSGAGVALATGGTLEVDFLRSAQCWDDQLHKAYEHLSWPEGHTEKGDRASCVQNTDDLEPPAVEENLADEDPAIPAAHPAEESGE</sequence>